<keyword evidence="1" id="KW-1133">Transmembrane helix</keyword>
<dbReference type="RefSeq" id="WP_181058645.1">
    <property type="nucleotide sequence ID" value="NZ_JACDTY010000007.1"/>
</dbReference>
<keyword evidence="1" id="KW-0472">Membrane</keyword>
<evidence type="ECO:0000313" key="3">
    <source>
        <dbReference type="Proteomes" id="UP000558284"/>
    </source>
</evidence>
<gene>
    <name evidence="2" type="ORF">H0241_16070</name>
</gene>
<dbReference type="Proteomes" id="UP000558284">
    <property type="component" value="Unassembled WGS sequence"/>
</dbReference>
<proteinExistence type="predicted"/>
<keyword evidence="1" id="KW-0812">Transmembrane</keyword>
<dbReference type="AlphaFoldDB" id="A0A838B576"/>
<evidence type="ECO:0000313" key="2">
    <source>
        <dbReference type="EMBL" id="MBA1141766.1"/>
    </source>
</evidence>
<reference evidence="2 3" key="1">
    <citation type="submission" date="2020-07" db="EMBL/GenBank/DDBJ databases">
        <title>Definition of the novel symbiovar canariense within Mesorhizobium novociceri, a new species of genus Mesorhizobium nodulating Cicer canariense in the Caldera de Taburiente National Park (La Palma, Canary Islands).</title>
        <authorList>
            <person name="Leon-Barrios M."/>
            <person name="Perez-Yepez J."/>
            <person name="Flores-Felix J.D."/>
            <person name="Ramirez-Baena M.H."/>
            <person name="Pulido-Suarez L."/>
            <person name="Igual J.M."/>
            <person name="Velazquez E."/>
            <person name="Peix A."/>
        </authorList>
    </citation>
    <scope>NUCLEOTIDE SEQUENCE [LARGE SCALE GENOMIC DNA]</scope>
    <source>
        <strain evidence="2 3">CCANP35</strain>
    </source>
</reference>
<comment type="caution">
    <text evidence="2">The sequence shown here is derived from an EMBL/GenBank/DDBJ whole genome shotgun (WGS) entry which is preliminary data.</text>
</comment>
<protein>
    <submittedName>
        <fullName evidence="2">Flp family type IVb pilin</fullName>
    </submittedName>
</protein>
<dbReference type="EMBL" id="JACDTY010000007">
    <property type="protein sequence ID" value="MBA1141766.1"/>
    <property type="molecule type" value="Genomic_DNA"/>
</dbReference>
<evidence type="ECO:0000256" key="1">
    <source>
        <dbReference type="SAM" id="Phobius"/>
    </source>
</evidence>
<name>A0A838B576_9HYPH</name>
<sequence length="69" mass="6859">MTKILKQFRDDESGAAMVEYSILVGIIAGAAILAILAIGGWVTGRFTGLCGKLDGKAGGTCVAATGAGT</sequence>
<keyword evidence="3" id="KW-1185">Reference proteome</keyword>
<organism evidence="2 3">
    <name type="scientific">Mesorhizobium neociceri</name>
    <dbReference type="NCBI Taxonomy" id="1307853"/>
    <lineage>
        <taxon>Bacteria</taxon>
        <taxon>Pseudomonadati</taxon>
        <taxon>Pseudomonadota</taxon>
        <taxon>Alphaproteobacteria</taxon>
        <taxon>Hyphomicrobiales</taxon>
        <taxon>Phyllobacteriaceae</taxon>
        <taxon>Mesorhizobium</taxon>
    </lineage>
</organism>
<accession>A0A838B576</accession>
<feature type="transmembrane region" description="Helical" evidence="1">
    <location>
        <begin position="20"/>
        <end position="42"/>
    </location>
</feature>